<evidence type="ECO:0000256" key="14">
    <source>
        <dbReference type="SAM" id="MobiDB-lite"/>
    </source>
</evidence>
<feature type="transmembrane region" description="Helical" evidence="13">
    <location>
        <begin position="626"/>
        <end position="649"/>
    </location>
</feature>
<dbReference type="PROSITE" id="PS50088">
    <property type="entry name" value="ANK_REPEAT"/>
    <property type="match status" value="2"/>
</dbReference>
<evidence type="ECO:0000256" key="3">
    <source>
        <dbReference type="ARBA" id="ARBA00022692"/>
    </source>
</evidence>
<feature type="region of interest" description="Disordered" evidence="14">
    <location>
        <begin position="1"/>
        <end position="73"/>
    </location>
</feature>
<dbReference type="PANTHER" id="PTHR24161">
    <property type="entry name" value="ANK_REP_REGION DOMAIN-CONTAINING PROTEIN-RELATED"/>
    <property type="match status" value="1"/>
</dbReference>
<feature type="transmembrane region" description="Helical" evidence="13">
    <location>
        <begin position="466"/>
        <end position="488"/>
    </location>
</feature>
<dbReference type="Pfam" id="PF01529">
    <property type="entry name" value="DHHC"/>
    <property type="match status" value="1"/>
</dbReference>
<keyword evidence="13 16" id="KW-0808">Transferase</keyword>
<dbReference type="EC" id="2.3.1.225" evidence="13"/>
<reference evidence="17" key="1">
    <citation type="submission" date="2016-05" db="EMBL/GenBank/DDBJ databases">
        <title>Comparative genomics of biotechnologically important yeasts.</title>
        <authorList>
            <consortium name="DOE Joint Genome Institute"/>
            <person name="Riley R."/>
            <person name="Haridas S."/>
            <person name="Wolfe K.H."/>
            <person name="Lopes M.R."/>
            <person name="Hittinger C.T."/>
            <person name="Goker M."/>
            <person name="Salamov A."/>
            <person name="Wisecaver J."/>
            <person name="Long T.M."/>
            <person name="Aerts A.L."/>
            <person name="Barry K."/>
            <person name="Choi C."/>
            <person name="Clum A."/>
            <person name="Coughlan A.Y."/>
            <person name="Deshpande S."/>
            <person name="Douglass A.P."/>
            <person name="Hanson S.J."/>
            <person name="Klenk H.-P."/>
            <person name="Labutti K."/>
            <person name="Lapidus A."/>
            <person name="Lindquist E."/>
            <person name="Lipzen A."/>
            <person name="Meier-Kolthoff J.P."/>
            <person name="Ohm R.A."/>
            <person name="Otillar R.P."/>
            <person name="Pangilinan J."/>
            <person name="Peng Y."/>
            <person name="Rokas A."/>
            <person name="Rosa C.A."/>
            <person name="Scheuner C."/>
            <person name="Sibirny A.A."/>
            <person name="Slot J.C."/>
            <person name="Stielow J.B."/>
            <person name="Sun H."/>
            <person name="Kurtzman C.P."/>
            <person name="Blackwell M."/>
            <person name="Grigoriev I.V."/>
            <person name="Jeffries T.W."/>
        </authorList>
    </citation>
    <scope>NUCLEOTIDE SEQUENCE [LARGE SCALE GENOMIC DNA]</scope>
    <source>
        <strain evidence="17">NRRL Y-17324</strain>
    </source>
</reference>
<feature type="transmembrane region" description="Helical" evidence="13">
    <location>
        <begin position="441"/>
        <end position="460"/>
    </location>
</feature>
<evidence type="ECO:0000313" key="16">
    <source>
        <dbReference type="EMBL" id="ODV77981.1"/>
    </source>
</evidence>
<dbReference type="PROSITE" id="PS50297">
    <property type="entry name" value="ANK_REP_REGION"/>
    <property type="match status" value="2"/>
</dbReference>
<evidence type="ECO:0000256" key="9">
    <source>
        <dbReference type="ARBA" id="ARBA00023288"/>
    </source>
</evidence>
<dbReference type="InterPro" id="IPR001594">
    <property type="entry name" value="Palmitoyltrfase_DHHC"/>
</dbReference>
<evidence type="ECO:0000256" key="13">
    <source>
        <dbReference type="RuleBase" id="RU079119"/>
    </source>
</evidence>
<feature type="transmembrane region" description="Helical" evidence="13">
    <location>
        <begin position="376"/>
        <end position="395"/>
    </location>
</feature>
<feature type="transmembrane region" description="Helical" evidence="13">
    <location>
        <begin position="407"/>
        <end position="429"/>
    </location>
</feature>
<sequence>MARKNKKTSSEEKKSLLQNQEASQNTNPKSPEIAGSTNGPENTERKPDVENLGLNQPTDEELPSVNESHIQDGESDNVDLTTMAEEQSSIKSTDAVLEANKDDLSTVGRNEDQPTEQDLNPDLAKFMFACQEGNLTIVKDLISSKTVGANDTFSDGVTGLHWACINNRLSLVKYLTSNEYSKADPNQLGGDLKATPLHWACRNGLVYIVDYLLTNTNADPSIRDVQSYNSLHLAIHSSNIPLVTYLLLTCCTPHSTNPIYVDEPDGFNRTGLHWAAYQGDILTINTLLQFGADVTKVDNTLFIPLHWAFMKGYKYVLKVLLEAGSDIHAKNDQGKDSFEIAKDMNCVSTWNQVLAEDDRDASNNWAKRRKLMEPKLAKLITFFSPYVLLPVALRICSFSEGFFIPKLFFALVVFVGGIALVAKTIVPIYLVDDKALARSPILSGIFSATAFWAGSIWFFKILPLTFFRYFFSNILLGGVFALCIWSFFKSMFINPGYVPVPSDKTVTLNQVKDLIQIGKFDTDHFCFDSMVRKPLRSKYSRQSKKLVARFDHYCPWVYNDIGVRNHKLFMVFVYTLNLAILLFTRLSIGYFDKLSDGYDTDLEGECFLLSDELCYGYRNKHFHYNIVMWCLLQYVWVVFLGAVQTFQILKGLTTREFSTLNKRIERNKFNHATLPRDFTSDLNTENQSEGSPEAPTPSRSGHHHHGNNDFKMCIRLIGLDQFFMTIKLSLASLPFISSSAVTSNQAQDTFNSVNIPTDYGMKQNWFDFWVLGDITFRNVFYLPIEGENNLNGKTVDYYKLYEYPAKSEGELV</sequence>
<evidence type="ECO:0000256" key="4">
    <source>
        <dbReference type="ARBA" id="ARBA00022737"/>
    </source>
</evidence>
<keyword evidence="17" id="KW-1185">Reference proteome</keyword>
<evidence type="ECO:0000256" key="12">
    <source>
        <dbReference type="PROSITE-ProRule" id="PRU00023"/>
    </source>
</evidence>
<protein>
    <recommendedName>
        <fullName evidence="13">Palmitoyltransferase</fullName>
        <ecNumber evidence="13">2.3.1.225</ecNumber>
    </recommendedName>
</protein>
<keyword evidence="8" id="KW-0564">Palmitate</keyword>
<evidence type="ECO:0000256" key="5">
    <source>
        <dbReference type="ARBA" id="ARBA00022989"/>
    </source>
</evidence>
<dbReference type="Gene3D" id="1.25.40.20">
    <property type="entry name" value="Ankyrin repeat-containing domain"/>
    <property type="match status" value="2"/>
</dbReference>
<keyword evidence="10 13" id="KW-0012">Acyltransferase</keyword>
<evidence type="ECO:0000256" key="10">
    <source>
        <dbReference type="ARBA" id="ARBA00023315"/>
    </source>
</evidence>
<organism evidence="16 17">
    <name type="scientific">Suhomyces tanzawaensis NRRL Y-17324</name>
    <dbReference type="NCBI Taxonomy" id="984487"/>
    <lineage>
        <taxon>Eukaryota</taxon>
        <taxon>Fungi</taxon>
        <taxon>Dikarya</taxon>
        <taxon>Ascomycota</taxon>
        <taxon>Saccharomycotina</taxon>
        <taxon>Pichiomycetes</taxon>
        <taxon>Debaryomycetaceae</taxon>
        <taxon>Suhomyces</taxon>
    </lineage>
</organism>
<dbReference type="PROSITE" id="PS50216">
    <property type="entry name" value="DHHC"/>
    <property type="match status" value="1"/>
</dbReference>
<evidence type="ECO:0000256" key="7">
    <source>
        <dbReference type="ARBA" id="ARBA00023136"/>
    </source>
</evidence>
<comment type="subcellular location">
    <subcellularLocation>
        <location evidence="1">Membrane</location>
        <topology evidence="1">Multi-pass membrane protein</topology>
    </subcellularLocation>
</comment>
<dbReference type="GO" id="GO:0019706">
    <property type="term" value="F:protein-cysteine S-palmitoyltransferase activity"/>
    <property type="evidence" value="ECO:0007669"/>
    <property type="project" value="UniProtKB-EC"/>
</dbReference>
<comment type="catalytic activity">
    <reaction evidence="11 13">
        <text>L-cysteinyl-[protein] + hexadecanoyl-CoA = S-hexadecanoyl-L-cysteinyl-[protein] + CoA</text>
        <dbReference type="Rhea" id="RHEA:36683"/>
        <dbReference type="Rhea" id="RHEA-COMP:10131"/>
        <dbReference type="Rhea" id="RHEA-COMP:11032"/>
        <dbReference type="ChEBI" id="CHEBI:29950"/>
        <dbReference type="ChEBI" id="CHEBI:57287"/>
        <dbReference type="ChEBI" id="CHEBI:57379"/>
        <dbReference type="ChEBI" id="CHEBI:74151"/>
        <dbReference type="EC" id="2.3.1.225"/>
    </reaction>
</comment>
<dbReference type="RefSeq" id="XP_020063103.1">
    <property type="nucleotide sequence ID" value="XM_020206920.1"/>
</dbReference>
<dbReference type="SMART" id="SM00248">
    <property type="entry name" value="ANK"/>
    <property type="match status" value="5"/>
</dbReference>
<comment type="similarity">
    <text evidence="2">Belongs to the DHHC palmitoyltransferase family. AKR/ZDHHC17 subfamily.</text>
</comment>
<evidence type="ECO:0000256" key="6">
    <source>
        <dbReference type="ARBA" id="ARBA00023043"/>
    </source>
</evidence>
<dbReference type="GeneID" id="30981057"/>
<feature type="compositionally biased region" description="Polar residues" evidence="14">
    <location>
        <begin position="680"/>
        <end position="690"/>
    </location>
</feature>
<evidence type="ECO:0000256" key="2">
    <source>
        <dbReference type="ARBA" id="ARBA00010104"/>
    </source>
</evidence>
<keyword evidence="7 13" id="KW-0472">Membrane</keyword>
<evidence type="ECO:0000313" key="17">
    <source>
        <dbReference type="Proteomes" id="UP000094285"/>
    </source>
</evidence>
<feature type="transmembrane region" description="Helical" evidence="13">
    <location>
        <begin position="568"/>
        <end position="588"/>
    </location>
</feature>
<feature type="region of interest" description="Disordered" evidence="14">
    <location>
        <begin position="675"/>
        <end position="704"/>
    </location>
</feature>
<dbReference type="EMBL" id="KV453914">
    <property type="protein sequence ID" value="ODV77981.1"/>
    <property type="molecule type" value="Genomic_DNA"/>
</dbReference>
<keyword evidence="6 12" id="KW-0040">ANK repeat</keyword>
<name>A0A1E4SEN4_9ASCO</name>
<evidence type="ECO:0000256" key="8">
    <source>
        <dbReference type="ARBA" id="ARBA00023139"/>
    </source>
</evidence>
<dbReference type="Pfam" id="PF12796">
    <property type="entry name" value="Ank_2"/>
    <property type="match status" value="2"/>
</dbReference>
<dbReference type="InterPro" id="IPR036770">
    <property type="entry name" value="Ankyrin_rpt-contain_sf"/>
</dbReference>
<dbReference type="SUPFAM" id="SSF48403">
    <property type="entry name" value="Ankyrin repeat"/>
    <property type="match status" value="1"/>
</dbReference>
<feature type="domain" description="Palmitoyltransferase DHHC" evidence="15">
    <location>
        <begin position="520"/>
        <end position="658"/>
    </location>
</feature>
<gene>
    <name evidence="16" type="ORF">CANTADRAFT_23092</name>
</gene>
<evidence type="ECO:0000259" key="15">
    <source>
        <dbReference type="Pfam" id="PF01529"/>
    </source>
</evidence>
<comment type="domain">
    <text evidence="13">The DHHC domain is required for palmitoyltransferase activity.</text>
</comment>
<dbReference type="STRING" id="984487.A0A1E4SEN4"/>
<dbReference type="GO" id="GO:0016020">
    <property type="term" value="C:membrane"/>
    <property type="evidence" value="ECO:0007669"/>
    <property type="project" value="UniProtKB-SubCell"/>
</dbReference>
<proteinExistence type="inferred from homology"/>
<keyword evidence="9" id="KW-0449">Lipoprotein</keyword>
<dbReference type="AlphaFoldDB" id="A0A1E4SEN4"/>
<dbReference type="Proteomes" id="UP000094285">
    <property type="component" value="Unassembled WGS sequence"/>
</dbReference>
<dbReference type="PANTHER" id="PTHR24161:SF85">
    <property type="entry name" value="PALMITOYLTRANSFERASE HIP14"/>
    <property type="match status" value="1"/>
</dbReference>
<dbReference type="OrthoDB" id="6781668at2759"/>
<dbReference type="InterPro" id="IPR002110">
    <property type="entry name" value="Ankyrin_rpt"/>
</dbReference>
<evidence type="ECO:0000256" key="11">
    <source>
        <dbReference type="ARBA" id="ARBA00048048"/>
    </source>
</evidence>
<accession>A0A1E4SEN4</accession>
<evidence type="ECO:0000256" key="1">
    <source>
        <dbReference type="ARBA" id="ARBA00004141"/>
    </source>
</evidence>
<keyword evidence="3 13" id="KW-0812">Transmembrane</keyword>
<feature type="compositionally biased region" description="Polar residues" evidence="14">
    <location>
        <begin position="16"/>
        <end position="41"/>
    </location>
</feature>
<keyword evidence="4" id="KW-0677">Repeat</keyword>
<feature type="repeat" description="ANK" evidence="12">
    <location>
        <begin position="304"/>
        <end position="332"/>
    </location>
</feature>
<keyword evidence="5 13" id="KW-1133">Transmembrane helix</keyword>
<feature type="repeat" description="ANK" evidence="12">
    <location>
        <begin position="267"/>
        <end position="299"/>
    </location>
</feature>